<dbReference type="KEGG" id="hbs:IPV69_16285"/>
<sequence length="711" mass="74061">MASVESLESRRLFAANPAVLATFVNPANGHTYKLLDAATWDEAQDKAVALGGNLVTVNDAAEHNYVWGTFSGTASLFWIGYNDADRDGVYRWVSGEPATYTNWHAGEPNSLWDPGEVWGTMWSDYGGEWNDLGVESFQGSVHKSVVEIATGADLFASLSTAPPAAEPGASFAVTATVRNGGSSTVTTPVAVQFYLSSDATFDDGVDILVGSAVTDGSALAFNGSASAGTSATVPQTAAPGRYYLIGVVDPANLVAEGDEANNVVAGGIIDVGATRTPVLRNLVGYVRDGVGGALNGVRVDYDGKTVFTDYDKGRRLDSEINGDFIVFKAVVGYNVSFNGAFSHFRPTDVTEKPLVLTAKDLAGNTYTNTIGVGNVIAFDPAQVDGAVGPFIATRVLFLGDYTLTDSAGAILLHKDLRNDRNSIHPTYKSPPQLAAGRRFKDTVETALEKLSALGYCEPDGSPLVAVTALTKGSSAVSAVQLFNDIATGYAAADPTTKAKSKAPAGVIDEAFINRLNGLVTTTHGWTASLPSGWTAAAGLADTWVNRTVFLRMTSLASAVPGVSTWTLSKASPATGGTTSIGFPAGVGRAGADIAFGWINTSGVSIAGTTFWEPIGGATLETVKRIGGKKLAIPDPRELGVTWAYRADYDAVATQAAITALLDGGNVRVAYNDPQILTALNAVSINGAKVKLLRADLTPAAGYDTQVGARVK</sequence>
<accession>A0A7M2WQR0</accession>
<dbReference type="Pfam" id="PF00059">
    <property type="entry name" value="Lectin_C"/>
    <property type="match status" value="1"/>
</dbReference>
<dbReference type="InterPro" id="IPR016186">
    <property type="entry name" value="C-type_lectin-like/link_sf"/>
</dbReference>
<evidence type="ECO:0000313" key="2">
    <source>
        <dbReference type="EMBL" id="QOV87838.1"/>
    </source>
</evidence>
<dbReference type="CDD" id="cd03603">
    <property type="entry name" value="CLECT_VCBS"/>
    <property type="match status" value="1"/>
</dbReference>
<dbReference type="Gene3D" id="3.10.100.10">
    <property type="entry name" value="Mannose-Binding Protein A, subunit A"/>
    <property type="match status" value="1"/>
</dbReference>
<keyword evidence="3" id="KW-1185">Reference proteome</keyword>
<dbReference type="InterPro" id="IPR016187">
    <property type="entry name" value="CTDL_fold"/>
</dbReference>
<dbReference type="Gene3D" id="2.60.40.10">
    <property type="entry name" value="Immunoglobulins"/>
    <property type="match status" value="1"/>
</dbReference>
<feature type="domain" description="C-type lectin" evidence="1">
    <location>
        <begin position="27"/>
        <end position="143"/>
    </location>
</feature>
<dbReference type="EMBL" id="CP063458">
    <property type="protein sequence ID" value="QOV87838.1"/>
    <property type="molecule type" value="Genomic_DNA"/>
</dbReference>
<proteinExistence type="predicted"/>
<reference evidence="2 3" key="1">
    <citation type="submission" date="2020-10" db="EMBL/GenBank/DDBJ databases">
        <title>Wide distribution of Phycisphaera-like planctomycetes from WD2101 soil group in peatlands and genome analysis of the first cultivated representative.</title>
        <authorList>
            <person name="Dedysh S.N."/>
            <person name="Beletsky A.V."/>
            <person name="Ivanova A."/>
            <person name="Kulichevskaya I.S."/>
            <person name="Suzina N.E."/>
            <person name="Philippov D.A."/>
            <person name="Rakitin A.L."/>
            <person name="Mardanov A.V."/>
            <person name="Ravin N.V."/>
        </authorList>
    </citation>
    <scope>NUCLEOTIDE SEQUENCE [LARGE SCALE GENOMIC DNA]</scope>
    <source>
        <strain evidence="2 3">M1803</strain>
    </source>
</reference>
<dbReference type="PROSITE" id="PS50041">
    <property type="entry name" value="C_TYPE_LECTIN_2"/>
    <property type="match status" value="1"/>
</dbReference>
<evidence type="ECO:0000259" key="1">
    <source>
        <dbReference type="PROSITE" id="PS50041"/>
    </source>
</evidence>
<dbReference type="InterPro" id="IPR034007">
    <property type="entry name" value="CTLD_bac"/>
</dbReference>
<dbReference type="SUPFAM" id="SSF56436">
    <property type="entry name" value="C-type lectin-like"/>
    <property type="match status" value="1"/>
</dbReference>
<dbReference type="AlphaFoldDB" id="A0A7M2WQR0"/>
<organism evidence="2 3">
    <name type="scientific">Humisphaera borealis</name>
    <dbReference type="NCBI Taxonomy" id="2807512"/>
    <lineage>
        <taxon>Bacteria</taxon>
        <taxon>Pseudomonadati</taxon>
        <taxon>Planctomycetota</taxon>
        <taxon>Phycisphaerae</taxon>
        <taxon>Tepidisphaerales</taxon>
        <taxon>Tepidisphaeraceae</taxon>
        <taxon>Humisphaera</taxon>
    </lineage>
</organism>
<gene>
    <name evidence="2" type="ORF">IPV69_16285</name>
</gene>
<dbReference type="Proteomes" id="UP000593765">
    <property type="component" value="Chromosome"/>
</dbReference>
<evidence type="ECO:0000313" key="3">
    <source>
        <dbReference type="Proteomes" id="UP000593765"/>
    </source>
</evidence>
<dbReference type="Pfam" id="PF07705">
    <property type="entry name" value="CARDB"/>
    <property type="match status" value="1"/>
</dbReference>
<dbReference type="InterPro" id="IPR011635">
    <property type="entry name" value="CARDB"/>
</dbReference>
<dbReference type="PANTHER" id="PTHR22803">
    <property type="entry name" value="MANNOSE, PHOSPHOLIPASE, LECTIN RECEPTOR RELATED"/>
    <property type="match status" value="1"/>
</dbReference>
<dbReference type="SMART" id="SM00034">
    <property type="entry name" value="CLECT"/>
    <property type="match status" value="1"/>
</dbReference>
<dbReference type="InterPro" id="IPR013783">
    <property type="entry name" value="Ig-like_fold"/>
</dbReference>
<dbReference type="RefSeq" id="WP_206290749.1">
    <property type="nucleotide sequence ID" value="NZ_CP063458.1"/>
</dbReference>
<protein>
    <recommendedName>
        <fullName evidence="1">C-type lectin domain-containing protein</fullName>
    </recommendedName>
</protein>
<name>A0A7M2WQR0_9BACT</name>
<dbReference type="InterPro" id="IPR001304">
    <property type="entry name" value="C-type_lectin-like"/>
</dbReference>
<dbReference type="InterPro" id="IPR050111">
    <property type="entry name" value="C-type_lectin/snaclec_domain"/>
</dbReference>